<dbReference type="InterPro" id="IPR036259">
    <property type="entry name" value="MFS_trans_sf"/>
</dbReference>
<evidence type="ECO:0000259" key="8">
    <source>
        <dbReference type="PROSITE" id="PS50850"/>
    </source>
</evidence>
<evidence type="ECO:0000313" key="9">
    <source>
        <dbReference type="EMBL" id="KAJ4365562.1"/>
    </source>
</evidence>
<dbReference type="PROSITE" id="PS50850">
    <property type="entry name" value="MFS"/>
    <property type="match status" value="1"/>
</dbReference>
<dbReference type="AlphaFoldDB" id="A0A9W8Y3E5"/>
<comment type="subcellular location">
    <subcellularLocation>
        <location evidence="1">Membrane</location>
        <topology evidence="1">Multi-pass membrane protein</topology>
    </subcellularLocation>
</comment>
<comment type="similarity">
    <text evidence="2">Belongs to the major facilitator superfamily.</text>
</comment>
<comment type="caution">
    <text evidence="9">The sequence shown here is derived from an EMBL/GenBank/DDBJ whole genome shotgun (WGS) entry which is preliminary data.</text>
</comment>
<feature type="transmembrane region" description="Helical" evidence="7">
    <location>
        <begin position="177"/>
        <end position="198"/>
    </location>
</feature>
<dbReference type="InterPro" id="IPR020846">
    <property type="entry name" value="MFS_dom"/>
</dbReference>
<evidence type="ECO:0000256" key="4">
    <source>
        <dbReference type="ARBA" id="ARBA00022989"/>
    </source>
</evidence>
<dbReference type="GO" id="GO:0022857">
    <property type="term" value="F:transmembrane transporter activity"/>
    <property type="evidence" value="ECO:0007669"/>
    <property type="project" value="InterPro"/>
</dbReference>
<feature type="transmembrane region" description="Helical" evidence="7">
    <location>
        <begin position="238"/>
        <end position="259"/>
    </location>
</feature>
<dbReference type="SUPFAM" id="SSF103473">
    <property type="entry name" value="MFS general substrate transporter"/>
    <property type="match status" value="1"/>
</dbReference>
<feature type="compositionally biased region" description="Basic and acidic residues" evidence="6">
    <location>
        <begin position="51"/>
        <end position="66"/>
    </location>
</feature>
<dbReference type="GO" id="GO:0016020">
    <property type="term" value="C:membrane"/>
    <property type="evidence" value="ECO:0007669"/>
    <property type="project" value="UniProtKB-SubCell"/>
</dbReference>
<feature type="transmembrane region" description="Helical" evidence="7">
    <location>
        <begin position="512"/>
        <end position="533"/>
    </location>
</feature>
<organism evidence="9 10">
    <name type="scientific">Neocucurbitaria cava</name>
    <dbReference type="NCBI Taxonomy" id="798079"/>
    <lineage>
        <taxon>Eukaryota</taxon>
        <taxon>Fungi</taxon>
        <taxon>Dikarya</taxon>
        <taxon>Ascomycota</taxon>
        <taxon>Pezizomycotina</taxon>
        <taxon>Dothideomycetes</taxon>
        <taxon>Pleosporomycetidae</taxon>
        <taxon>Pleosporales</taxon>
        <taxon>Pleosporineae</taxon>
        <taxon>Cucurbitariaceae</taxon>
        <taxon>Neocucurbitaria</taxon>
    </lineage>
</organism>
<feature type="compositionally biased region" description="Polar residues" evidence="6">
    <location>
        <begin position="41"/>
        <end position="50"/>
    </location>
</feature>
<name>A0A9W8Y3E5_9PLEO</name>
<evidence type="ECO:0000256" key="6">
    <source>
        <dbReference type="SAM" id="MobiDB-lite"/>
    </source>
</evidence>
<dbReference type="EMBL" id="JAPEUY010000015">
    <property type="protein sequence ID" value="KAJ4365562.1"/>
    <property type="molecule type" value="Genomic_DNA"/>
</dbReference>
<feature type="transmembrane region" description="Helical" evidence="7">
    <location>
        <begin position="271"/>
        <end position="296"/>
    </location>
</feature>
<feature type="transmembrane region" description="Helical" evidence="7">
    <location>
        <begin position="110"/>
        <end position="131"/>
    </location>
</feature>
<keyword evidence="10" id="KW-1185">Reference proteome</keyword>
<keyword evidence="5 7" id="KW-0472">Membrane</keyword>
<reference evidence="9" key="1">
    <citation type="submission" date="2022-10" db="EMBL/GenBank/DDBJ databases">
        <title>Tapping the CABI collections for fungal endophytes: first genome assemblies for Collariella, Neodidymelliopsis, Ascochyta clinopodiicola, Didymella pomorum, Didymosphaeria variabile, Neocosmospora piperis and Neocucurbitaria cava.</title>
        <authorList>
            <person name="Hill R."/>
        </authorList>
    </citation>
    <scope>NUCLEOTIDE SEQUENCE</scope>
    <source>
        <strain evidence="9">IMI 356814</strain>
    </source>
</reference>
<dbReference type="OrthoDB" id="5296287at2759"/>
<evidence type="ECO:0000256" key="7">
    <source>
        <dbReference type="SAM" id="Phobius"/>
    </source>
</evidence>
<dbReference type="Gene3D" id="1.20.1250.20">
    <property type="entry name" value="MFS general substrate transporter like domains"/>
    <property type="match status" value="1"/>
</dbReference>
<feature type="transmembrane region" description="Helical" evidence="7">
    <location>
        <begin position="379"/>
        <end position="400"/>
    </location>
</feature>
<proteinExistence type="inferred from homology"/>
<feature type="domain" description="Major facilitator superfamily (MFS) profile" evidence="8">
    <location>
        <begin position="112"/>
        <end position="539"/>
    </location>
</feature>
<evidence type="ECO:0000256" key="5">
    <source>
        <dbReference type="ARBA" id="ARBA00023136"/>
    </source>
</evidence>
<feature type="transmembrane region" description="Helical" evidence="7">
    <location>
        <begin position="336"/>
        <end position="359"/>
    </location>
</feature>
<feature type="transmembrane region" description="Helical" evidence="7">
    <location>
        <begin position="204"/>
        <end position="226"/>
    </location>
</feature>
<feature type="transmembrane region" description="Helical" evidence="7">
    <location>
        <begin position="447"/>
        <end position="466"/>
    </location>
</feature>
<evidence type="ECO:0000256" key="3">
    <source>
        <dbReference type="ARBA" id="ARBA00022692"/>
    </source>
</evidence>
<dbReference type="Proteomes" id="UP001140560">
    <property type="component" value="Unassembled WGS sequence"/>
</dbReference>
<dbReference type="InterPro" id="IPR011701">
    <property type="entry name" value="MFS"/>
</dbReference>
<feature type="transmembrane region" description="Helical" evidence="7">
    <location>
        <begin position="478"/>
        <end position="500"/>
    </location>
</feature>
<dbReference type="PANTHER" id="PTHR23502:SF68">
    <property type="entry name" value="MULTIDRUG TRANSPORTER, PUTATIVE (AFU_ORTHOLOGUE AFUA_3G01120)-RELATED"/>
    <property type="match status" value="1"/>
</dbReference>
<keyword evidence="3 7" id="KW-0812">Transmembrane</keyword>
<evidence type="ECO:0000313" key="10">
    <source>
        <dbReference type="Proteomes" id="UP001140560"/>
    </source>
</evidence>
<dbReference type="FunFam" id="1.20.1250.20:FF:000011">
    <property type="entry name" value="MFS multidrug transporter, putative"/>
    <property type="match status" value="1"/>
</dbReference>
<evidence type="ECO:0000256" key="2">
    <source>
        <dbReference type="ARBA" id="ARBA00008335"/>
    </source>
</evidence>
<dbReference type="PANTHER" id="PTHR23502">
    <property type="entry name" value="MAJOR FACILITATOR SUPERFAMILY"/>
    <property type="match status" value="1"/>
</dbReference>
<accession>A0A9W8Y3E5</accession>
<feature type="region of interest" description="Disordered" evidence="6">
    <location>
        <begin position="32"/>
        <end position="94"/>
    </location>
</feature>
<dbReference type="Pfam" id="PF07690">
    <property type="entry name" value="MFS_1"/>
    <property type="match status" value="1"/>
</dbReference>
<keyword evidence="4 7" id="KW-1133">Transmembrane helix</keyword>
<dbReference type="CDD" id="cd17323">
    <property type="entry name" value="MFS_Tpo1_MDR_like"/>
    <property type="match status" value="1"/>
</dbReference>
<evidence type="ECO:0000256" key="1">
    <source>
        <dbReference type="ARBA" id="ARBA00004141"/>
    </source>
</evidence>
<gene>
    <name evidence="9" type="ORF">N0V83_008182</name>
</gene>
<protein>
    <recommendedName>
        <fullName evidence="8">Major facilitator superfamily (MFS) profile domain-containing protein</fullName>
    </recommendedName>
</protein>
<sequence>MSAPKLYRHPTKSEIIDLAAAEGHDADISSNLGWIPDKSHNTSARPSISLNEDKDHVAAVDKDIENGHGPGSASSIDEPEEEAGHDPNIVDFDGPGDPLNPMNWKASKKWGMVALISAITFLTPLASSQFAPGVPEVMRDFHSTNELLEGFMVSVYVLGFAFGPLIIAPLSEMYGRLPLYHSCNLLFIIFTIAAALATNMGMFITFRFFMGCFGGAPMVLGGGTIADLIPREQRGTAMAVWMMGPTIGPCVGPIIGGFLTQAKGWRWNFWFVAIVGGAFFIMSLILMSETSGIIILQRKTNRLKAETGNTKLRSKLDSGLSPADLFKFSIVRPTKMLFRSTICFAISLYVAITYSYLYILFTTFTAVFTSQYGWHGGMVGLSFLGLGVGSLIGQFVYIHFGNKIVHKHMQRGDFRPEHRLYIMTIGGFFIPIGLFMYGWSVQKGTHYMVPIVATGIIGFGLLMTFMPATTYLVDVFTIHAASAMAASTVLRSLMAAVIPLSSQTMYAQMGYGWGNSMLGFIALALVPIPFLFIKYGERIRASSTVKL</sequence>
<feature type="transmembrane region" description="Helical" evidence="7">
    <location>
        <begin position="420"/>
        <end position="441"/>
    </location>
</feature>
<feature type="transmembrane region" description="Helical" evidence="7">
    <location>
        <begin position="151"/>
        <end position="170"/>
    </location>
</feature>